<feature type="domain" description="Phosducin" evidence="3">
    <location>
        <begin position="21"/>
        <end position="158"/>
    </location>
</feature>
<evidence type="ECO:0000256" key="1">
    <source>
        <dbReference type="ARBA" id="ARBA00009686"/>
    </source>
</evidence>
<dbReference type="GeneID" id="11535317"/>
<dbReference type="HOGENOM" id="CLU_072378_0_0_1"/>
<dbReference type="Proteomes" id="UP000005666">
    <property type="component" value="Chromosome 3"/>
</dbReference>
<evidence type="ECO:0000313" key="4">
    <source>
        <dbReference type="EMBL" id="CCE62393.1"/>
    </source>
</evidence>
<dbReference type="RefSeq" id="XP_003684827.1">
    <property type="nucleotide sequence ID" value="XM_003684779.1"/>
</dbReference>
<protein>
    <recommendedName>
        <fullName evidence="3">Phosducin domain-containing protein</fullName>
    </recommendedName>
</protein>
<dbReference type="EMBL" id="HE612858">
    <property type="protein sequence ID" value="CCE62393.1"/>
    <property type="molecule type" value="Genomic_DNA"/>
</dbReference>
<comment type="similarity">
    <text evidence="1">Belongs to the phosducin family.</text>
</comment>
<proteinExistence type="inferred from homology"/>
<reference evidence="4 5" key="1">
    <citation type="journal article" date="2011" name="Proc. Natl. Acad. Sci. U.S.A.">
        <title>Evolutionary erosion of yeast sex chromosomes by mating-type switching accidents.</title>
        <authorList>
            <person name="Gordon J.L."/>
            <person name="Armisen D."/>
            <person name="Proux-Wera E."/>
            <person name="Oheigeartaigh S.S."/>
            <person name="Byrne K.P."/>
            <person name="Wolfe K.H."/>
        </authorList>
    </citation>
    <scope>NUCLEOTIDE SEQUENCE [LARGE SCALE GENOMIC DNA]</scope>
    <source>
        <strain evidence="5">ATCC 24235 / CBS 4417 / NBRC 1672 / NRRL Y-8282 / UCD 70-5</strain>
    </source>
</reference>
<dbReference type="SUPFAM" id="SSF52833">
    <property type="entry name" value="Thioredoxin-like"/>
    <property type="match status" value="1"/>
</dbReference>
<dbReference type="PANTHER" id="PTHR21148">
    <property type="entry name" value="THIOREDOXIN DOMAIN-CONTAINING PROTEIN 9"/>
    <property type="match status" value="1"/>
</dbReference>
<dbReference type="GO" id="GO:0031683">
    <property type="term" value="F:G-protein beta/gamma-subunit complex binding"/>
    <property type="evidence" value="ECO:0007669"/>
    <property type="project" value="EnsemblFungi"/>
</dbReference>
<evidence type="ECO:0000256" key="2">
    <source>
        <dbReference type="SAM" id="MobiDB-lite"/>
    </source>
</evidence>
<evidence type="ECO:0000259" key="3">
    <source>
        <dbReference type="Pfam" id="PF02114"/>
    </source>
</evidence>
<dbReference type="Gene3D" id="3.40.30.10">
    <property type="entry name" value="Glutaredoxin"/>
    <property type="match status" value="1"/>
</dbReference>
<dbReference type="OrthoDB" id="10257948at2759"/>
<dbReference type="OMA" id="CVIAFID"/>
<dbReference type="CDD" id="cd02989">
    <property type="entry name" value="Phd_like_TxnDC9"/>
    <property type="match status" value="1"/>
</dbReference>
<name>G8BRL7_TETPH</name>
<feature type="region of interest" description="Disordered" evidence="2">
    <location>
        <begin position="1"/>
        <end position="21"/>
    </location>
</feature>
<dbReference type="eggNOG" id="KOG1672">
    <property type="taxonomic scope" value="Eukaryota"/>
</dbReference>
<dbReference type="InterPro" id="IPR024253">
    <property type="entry name" value="Phosducin_thioredoxin-like_dom"/>
</dbReference>
<organism evidence="4 5">
    <name type="scientific">Tetrapisispora phaffii (strain ATCC 24235 / CBS 4417 / NBRC 1672 / NRRL Y-8282 / UCD 70-5)</name>
    <name type="common">Yeast</name>
    <name type="synonym">Fabospora phaffii</name>
    <dbReference type="NCBI Taxonomy" id="1071381"/>
    <lineage>
        <taxon>Eukaryota</taxon>
        <taxon>Fungi</taxon>
        <taxon>Dikarya</taxon>
        <taxon>Ascomycota</taxon>
        <taxon>Saccharomycotina</taxon>
        <taxon>Saccharomycetes</taxon>
        <taxon>Saccharomycetales</taxon>
        <taxon>Saccharomycetaceae</taxon>
        <taxon>Tetrapisispora</taxon>
    </lineage>
</organism>
<dbReference type="GO" id="GO:0071444">
    <property type="term" value="P:cellular response to pheromone"/>
    <property type="evidence" value="ECO:0007669"/>
    <property type="project" value="EnsemblFungi"/>
</dbReference>
<dbReference type="Pfam" id="PF02114">
    <property type="entry name" value="Phosducin"/>
    <property type="match status" value="1"/>
</dbReference>
<dbReference type="GO" id="GO:0045944">
    <property type="term" value="P:positive regulation of transcription by RNA polymerase II"/>
    <property type="evidence" value="ECO:0007669"/>
    <property type="project" value="EnsemblFungi"/>
</dbReference>
<dbReference type="InterPro" id="IPR036249">
    <property type="entry name" value="Thioredoxin-like_sf"/>
</dbReference>
<evidence type="ECO:0000313" key="5">
    <source>
        <dbReference type="Proteomes" id="UP000005666"/>
    </source>
</evidence>
<dbReference type="STRING" id="1071381.G8BRL7"/>
<accession>G8BRL7</accession>
<dbReference type="AlphaFoldDB" id="G8BRL7"/>
<dbReference type="KEGG" id="tpf:TPHA_0C02400"/>
<keyword evidence="5" id="KW-1185">Reference proteome</keyword>
<gene>
    <name evidence="4" type="primary">TPHA0C02400</name>
    <name evidence="4" type="ordered locus">TPHA_0C02400</name>
</gene>
<dbReference type="GO" id="GO:0006457">
    <property type="term" value="P:protein folding"/>
    <property type="evidence" value="ECO:0007669"/>
    <property type="project" value="EnsemblFungi"/>
</dbReference>
<sequence length="226" mass="26069">MSEDIKNFENKLVTESNGDSDADIDELLEELELEDELNNNKNDEDAAFLNRYREQRMQDISDHLKKVEKNVLHEGYGKLEVITDEKKIIDLTTSNKRAVISFMIPSFRKCQYMNEKLDKLSKRHLTTKFVTITVENCPFLVHKLQIKVLPFVVGYKDGIEKLRIVGFSALGNDPNGFEIDSLEKLLYSKNIIETMKGISNNINIKQIKKTIRDRHSDEDSDSGLDI</sequence>